<dbReference type="SUPFAM" id="SSF51445">
    <property type="entry name" value="(Trans)glycosidases"/>
    <property type="match status" value="1"/>
</dbReference>
<dbReference type="InterPro" id="IPR017853">
    <property type="entry name" value="GH"/>
</dbReference>
<dbReference type="Gene3D" id="3.20.20.70">
    <property type="entry name" value="Aldolase class I"/>
    <property type="match status" value="1"/>
</dbReference>
<reference evidence="3" key="1">
    <citation type="submission" date="2022-08" db="EMBL/GenBank/DDBJ databases">
        <title>Chryseobacterium antibioticum,isolated from the rhizosphere soil of Pyrola in Tibet.</title>
        <authorList>
            <person name="Kan Y."/>
        </authorList>
    </citation>
    <scope>NUCLEOTIDE SEQUENCE</scope>
    <source>
        <strain evidence="3">Pc2-12</strain>
    </source>
</reference>
<dbReference type="Proteomes" id="UP001142057">
    <property type="component" value="Unassembled WGS sequence"/>
</dbReference>
<name>A0ABT2ILK7_9FLAO</name>
<dbReference type="InterPro" id="IPR013785">
    <property type="entry name" value="Aldolase_TIM"/>
</dbReference>
<organism evidence="3 4">
    <name type="scientific">Chryseobacterium pyrolae</name>
    <dbReference type="NCBI Taxonomy" id="2987481"/>
    <lineage>
        <taxon>Bacteria</taxon>
        <taxon>Pseudomonadati</taxon>
        <taxon>Bacteroidota</taxon>
        <taxon>Flavobacteriia</taxon>
        <taxon>Flavobacteriales</taxon>
        <taxon>Weeksellaceae</taxon>
        <taxon>Chryseobacterium group</taxon>
        <taxon>Chryseobacterium</taxon>
    </lineage>
</organism>
<evidence type="ECO:0000256" key="1">
    <source>
        <dbReference type="ARBA" id="ARBA00008871"/>
    </source>
</evidence>
<gene>
    <name evidence="3" type="ORF">NZD88_18475</name>
</gene>
<keyword evidence="2" id="KW-1015">Disulfide bond</keyword>
<dbReference type="InterPro" id="IPR018155">
    <property type="entry name" value="Hyaluronidase"/>
</dbReference>
<proteinExistence type="inferred from homology"/>
<protein>
    <submittedName>
        <fullName evidence="3">Hyaluronidase</fullName>
    </submittedName>
</protein>
<comment type="caution">
    <text evidence="3">The sequence shown here is derived from an EMBL/GenBank/DDBJ whole genome shotgun (WGS) entry which is preliminary data.</text>
</comment>
<sequence length="294" mass="34972">MNLKLITSLLLFFGIFIDAQKTQQIFFCSEIYNPEQQDFVKKNNIKNFYIIYQDYIIDRDLNLDKVKLKKEIDRQIPNSNTSGYAALDIESESVLIILKEKKVSVSEYNRILNNHINTIRYAKLLRPNIKWTFYGYNLTSYPYVTPGHENNVTVGTYPLLRELDFLAPSMYLQDKKTPLKLDKIKTFVSSNLTLSLKLGEKFNKPVYPFVWNRYHNAESENTLIDSTDFQWYINQILNFTFNKRKVDGIVFWNAETYTYETNKNINVKNEYKNVKDINKYQNEVLQKYWNTIKK</sequence>
<evidence type="ECO:0000313" key="4">
    <source>
        <dbReference type="Proteomes" id="UP001142057"/>
    </source>
</evidence>
<comment type="similarity">
    <text evidence="1">Belongs to the glycosyl hydrolase 56 family.</text>
</comment>
<keyword evidence="4" id="KW-1185">Reference proteome</keyword>
<dbReference type="Pfam" id="PF01630">
    <property type="entry name" value="Glyco_hydro_56"/>
    <property type="match status" value="1"/>
</dbReference>
<dbReference type="RefSeq" id="WP_259831084.1">
    <property type="nucleotide sequence ID" value="NZ_JANZQH010000010.1"/>
</dbReference>
<evidence type="ECO:0000256" key="2">
    <source>
        <dbReference type="ARBA" id="ARBA00023157"/>
    </source>
</evidence>
<accession>A0ABT2ILK7</accession>
<evidence type="ECO:0000313" key="3">
    <source>
        <dbReference type="EMBL" id="MCT2409542.1"/>
    </source>
</evidence>
<dbReference type="EMBL" id="JANZQH010000010">
    <property type="protein sequence ID" value="MCT2409542.1"/>
    <property type="molecule type" value="Genomic_DNA"/>
</dbReference>